<reference evidence="1 2" key="1">
    <citation type="submission" date="2014-05" db="EMBL/GenBank/DDBJ databases">
        <title>Draft Genome Sequence of Kitasatospora cheerisanensis KCTC 2395.</title>
        <authorList>
            <person name="Nam D.H."/>
        </authorList>
    </citation>
    <scope>NUCLEOTIDE SEQUENCE [LARGE SCALE GENOMIC DNA]</scope>
    <source>
        <strain evidence="1 2">KCTC 2395</strain>
    </source>
</reference>
<name>A0A066YTI5_9ACTN</name>
<accession>A0A066YTI5</accession>
<dbReference type="HOGENOM" id="CLU_177682_0_0_11"/>
<dbReference type="OrthoDB" id="4225757at2"/>
<comment type="caution">
    <text evidence="1">The sequence shown here is derived from an EMBL/GenBank/DDBJ whole genome shotgun (WGS) entry which is preliminary data.</text>
</comment>
<dbReference type="Proteomes" id="UP000027178">
    <property type="component" value="Unassembled WGS sequence"/>
</dbReference>
<dbReference type="eggNOG" id="ENOG5033HWY">
    <property type="taxonomic scope" value="Bacteria"/>
</dbReference>
<gene>
    <name evidence="1" type="ORF">KCH_70210</name>
</gene>
<evidence type="ECO:0000313" key="2">
    <source>
        <dbReference type="Proteomes" id="UP000027178"/>
    </source>
</evidence>
<keyword evidence="2" id="KW-1185">Reference proteome</keyword>
<evidence type="ECO:0000313" key="1">
    <source>
        <dbReference type="EMBL" id="KDN81210.1"/>
    </source>
</evidence>
<dbReference type="PATRIC" id="fig|1348663.4.peg.6794"/>
<protein>
    <submittedName>
        <fullName evidence="1">Uncharacterized protein</fullName>
    </submittedName>
</protein>
<organism evidence="1 2">
    <name type="scientific">Kitasatospora cheerisanensis KCTC 2395</name>
    <dbReference type="NCBI Taxonomy" id="1348663"/>
    <lineage>
        <taxon>Bacteria</taxon>
        <taxon>Bacillati</taxon>
        <taxon>Actinomycetota</taxon>
        <taxon>Actinomycetes</taxon>
        <taxon>Kitasatosporales</taxon>
        <taxon>Streptomycetaceae</taxon>
        <taxon>Kitasatospora</taxon>
    </lineage>
</organism>
<dbReference type="EMBL" id="JNBY01000149">
    <property type="protein sequence ID" value="KDN81210.1"/>
    <property type="molecule type" value="Genomic_DNA"/>
</dbReference>
<sequence length="86" mass="9449">MSEAQPGAAEIAAWLDAVADGRADRDAADRWAGRWLLDDALEWDEVSRRGLELLYGIDLRSGAGEPYLHDAEQVRGWAAELRARAG</sequence>
<dbReference type="AlphaFoldDB" id="A0A066YTI5"/>
<proteinExistence type="predicted"/>
<dbReference type="RefSeq" id="WP_035869292.1">
    <property type="nucleotide sequence ID" value="NZ_KK853997.1"/>
</dbReference>